<feature type="compositionally biased region" description="Polar residues" evidence="1">
    <location>
        <begin position="153"/>
        <end position="162"/>
    </location>
</feature>
<feature type="compositionally biased region" description="Acidic residues" evidence="1">
    <location>
        <begin position="252"/>
        <end position="262"/>
    </location>
</feature>
<dbReference type="AlphaFoldDB" id="A0A0C9SVB9"/>
<evidence type="ECO:0000313" key="4">
    <source>
        <dbReference type="Proteomes" id="UP000053263"/>
    </source>
</evidence>
<dbReference type="HOGENOM" id="CLU_492671_0_0_1"/>
<feature type="compositionally biased region" description="Basic and acidic residues" evidence="1">
    <location>
        <begin position="211"/>
        <end position="240"/>
    </location>
</feature>
<reference evidence="3 4" key="1">
    <citation type="submission" date="2014-06" db="EMBL/GenBank/DDBJ databases">
        <title>Evolutionary Origins and Diversification of the Mycorrhizal Mutualists.</title>
        <authorList>
            <consortium name="DOE Joint Genome Institute"/>
            <consortium name="Mycorrhizal Genomics Consortium"/>
            <person name="Kohler A."/>
            <person name="Kuo A."/>
            <person name="Nagy L.G."/>
            <person name="Floudas D."/>
            <person name="Copeland A."/>
            <person name="Barry K.W."/>
            <person name="Cichocki N."/>
            <person name="Veneault-Fourrey C."/>
            <person name="LaButti K."/>
            <person name="Lindquist E.A."/>
            <person name="Lipzen A."/>
            <person name="Lundell T."/>
            <person name="Morin E."/>
            <person name="Murat C."/>
            <person name="Riley R."/>
            <person name="Ohm R."/>
            <person name="Sun H."/>
            <person name="Tunlid A."/>
            <person name="Henrissat B."/>
            <person name="Grigoriev I.V."/>
            <person name="Hibbett D.S."/>
            <person name="Martin F."/>
        </authorList>
    </citation>
    <scope>NUCLEOTIDE SEQUENCE [LARGE SCALE GENOMIC DNA]</scope>
    <source>
        <strain evidence="3 4">FD-325 SS-3</strain>
    </source>
</reference>
<sequence length="579" mass="63340">MSTANTPAVSPNNSDSLPVSVPAGNQRPARKTRSTEKGKFVDTAEEPVGDGRPPPKKKGPSKNSWEPAKITDVDPTFSTRPVAPAPSEIRVTPLRARKEVVPPAQSPGQLTLPLNATAGQQASRRLSAPTAARLQELRNPFTPPSSVPRAPARQNTTHNSGGSSRGRSDATLNAARANTSTPPPAKRTKNTSLRGGQPTMDIDDEDGGSDQEPHRRGSSAIREEHDAIVAEYNARPREDAFNNASGGYISDGQDDDDEEPQGNEDSHRDDDRDTTADTGNKRRRSPTPPPTRQAITIQESKGRPKAGDYETAVRHVLSTAIAIYRCRLTSENPYPDGILEVTWAKAAWKEACEMCDTSLASNMELIKLITCRASHMRGELKAKVRPLVETIYGFESDDRRKAVERNRTLVLDLKEESAFVFRKRAAADSELAHSGLYENKIIQKAINVMWFKNRQDIGVSFPEVFAPFPTVGIALVLAAIECAIDEWASGARTDLDFKAGIYSTVYERHLQSLWDLEEAAKYYSVPFKIPGRISANGRAYAKADVLEQAPVRAISKDAIAVAIRLLKESNGQEVDSDEE</sequence>
<gene>
    <name evidence="3" type="ORF">PLICRDRAFT_180857</name>
</gene>
<feature type="compositionally biased region" description="Polar residues" evidence="1">
    <location>
        <begin position="106"/>
        <end position="124"/>
    </location>
</feature>
<dbReference type="InterPro" id="IPR045341">
    <property type="entry name" value="DUF6532"/>
</dbReference>
<keyword evidence="4" id="KW-1185">Reference proteome</keyword>
<protein>
    <recommendedName>
        <fullName evidence="2">DUF6532 domain-containing protein</fullName>
    </recommendedName>
</protein>
<feature type="compositionally biased region" description="Basic and acidic residues" evidence="1">
    <location>
        <begin position="33"/>
        <end position="42"/>
    </location>
</feature>
<organism evidence="3 4">
    <name type="scientific">Plicaturopsis crispa FD-325 SS-3</name>
    <dbReference type="NCBI Taxonomy" id="944288"/>
    <lineage>
        <taxon>Eukaryota</taxon>
        <taxon>Fungi</taxon>
        <taxon>Dikarya</taxon>
        <taxon>Basidiomycota</taxon>
        <taxon>Agaricomycotina</taxon>
        <taxon>Agaricomycetes</taxon>
        <taxon>Agaricomycetidae</taxon>
        <taxon>Amylocorticiales</taxon>
        <taxon>Amylocorticiaceae</taxon>
        <taxon>Plicatura</taxon>
        <taxon>Plicaturopsis crispa</taxon>
    </lineage>
</organism>
<dbReference type="Proteomes" id="UP000053263">
    <property type="component" value="Unassembled WGS sequence"/>
</dbReference>
<dbReference type="Pfam" id="PF20149">
    <property type="entry name" value="DUF6532"/>
    <property type="match status" value="1"/>
</dbReference>
<proteinExistence type="predicted"/>
<feature type="compositionally biased region" description="Polar residues" evidence="1">
    <location>
        <begin position="1"/>
        <end position="17"/>
    </location>
</feature>
<dbReference type="OrthoDB" id="3257342at2759"/>
<evidence type="ECO:0000256" key="1">
    <source>
        <dbReference type="SAM" id="MobiDB-lite"/>
    </source>
</evidence>
<evidence type="ECO:0000313" key="3">
    <source>
        <dbReference type="EMBL" id="KII82960.1"/>
    </source>
</evidence>
<feature type="region of interest" description="Disordered" evidence="1">
    <location>
        <begin position="1"/>
        <end position="308"/>
    </location>
</feature>
<evidence type="ECO:0000259" key="2">
    <source>
        <dbReference type="Pfam" id="PF20149"/>
    </source>
</evidence>
<accession>A0A0C9SVB9</accession>
<name>A0A0C9SVB9_PLICR</name>
<dbReference type="EMBL" id="KN832592">
    <property type="protein sequence ID" value="KII82960.1"/>
    <property type="molecule type" value="Genomic_DNA"/>
</dbReference>
<feature type="compositionally biased region" description="Basic and acidic residues" evidence="1">
    <location>
        <begin position="264"/>
        <end position="275"/>
    </location>
</feature>
<feature type="domain" description="DUF6532" evidence="2">
    <location>
        <begin position="320"/>
        <end position="514"/>
    </location>
</feature>